<dbReference type="EMBL" id="FOUJ01000001">
    <property type="protein sequence ID" value="SFM27360.1"/>
    <property type="molecule type" value="Genomic_DNA"/>
</dbReference>
<keyword evidence="2" id="KW-0863">Zinc-finger</keyword>
<dbReference type="PIRSF" id="PIRSF006578">
    <property type="entry name" value="FwdE"/>
    <property type="match status" value="1"/>
</dbReference>
<organism evidence="6 7">
    <name type="scientific">Methanolobus profundi</name>
    <dbReference type="NCBI Taxonomy" id="487685"/>
    <lineage>
        <taxon>Archaea</taxon>
        <taxon>Methanobacteriati</taxon>
        <taxon>Methanobacteriota</taxon>
        <taxon>Stenosarchaea group</taxon>
        <taxon>Methanomicrobia</taxon>
        <taxon>Methanosarcinales</taxon>
        <taxon>Methanosarcinaceae</taxon>
        <taxon>Methanolobus</taxon>
    </lineage>
</organism>
<dbReference type="Proteomes" id="UP000198535">
    <property type="component" value="Unassembled WGS sequence"/>
</dbReference>
<dbReference type="InterPro" id="IPR053194">
    <property type="entry name" value="tRNA_methyltr_O"/>
</dbReference>
<sequence length="224" mass="24977">MYYCILHSVIIMSSEDSTQNTTREIASFEDAAKFHGHVCPGLTIGYIAAKAGIEALETERDIDEELVTIVENDACGVDAVQVLTGCTIGKGNLIYKDHAKQVFTFICRDSKKAVRVALKASFNIDNIDPKVSELRPKVMSGSATDEEAKEFRERMDGISVTMRNTPVDEMFEVKFVDAEIPGKARIFNSLQCSKCGEMMAESRAKIQNGEYTCIPCYEEYNRGW</sequence>
<proteinExistence type="predicted"/>
<dbReference type="STRING" id="487685.SAMN04488696_0668"/>
<evidence type="ECO:0000313" key="6">
    <source>
        <dbReference type="EMBL" id="SFM27360.1"/>
    </source>
</evidence>
<dbReference type="InterPro" id="IPR003814">
    <property type="entry name" value="FmdEsu_dom"/>
</dbReference>
<dbReference type="Pfam" id="PF02663">
    <property type="entry name" value="FmdE"/>
    <property type="match status" value="1"/>
</dbReference>
<protein>
    <submittedName>
        <fullName evidence="6">Formylmethanofuran dehydrogenase, subunit E</fullName>
    </submittedName>
</protein>
<dbReference type="InterPro" id="IPR026328">
    <property type="entry name" value="FmdE"/>
</dbReference>
<evidence type="ECO:0000259" key="5">
    <source>
        <dbReference type="Pfam" id="PF02663"/>
    </source>
</evidence>
<dbReference type="Pfam" id="PF01258">
    <property type="entry name" value="zf-dskA_traR"/>
    <property type="match status" value="1"/>
</dbReference>
<dbReference type="SUPFAM" id="SSF143555">
    <property type="entry name" value="FwdE-like"/>
    <property type="match status" value="1"/>
</dbReference>
<evidence type="ECO:0000313" key="7">
    <source>
        <dbReference type="Proteomes" id="UP000198535"/>
    </source>
</evidence>
<dbReference type="PANTHER" id="PTHR39418:SF1">
    <property type="entry name" value="DEHYDROGENASE"/>
    <property type="match status" value="1"/>
</dbReference>
<evidence type="ECO:0000259" key="4">
    <source>
        <dbReference type="Pfam" id="PF01258"/>
    </source>
</evidence>
<dbReference type="AlphaFoldDB" id="A0A1I4PIE1"/>
<gene>
    <name evidence="6" type="ORF">SAMN04488696_0668</name>
</gene>
<reference evidence="7" key="1">
    <citation type="submission" date="2016-10" db="EMBL/GenBank/DDBJ databases">
        <authorList>
            <person name="Varghese N."/>
            <person name="Submissions S."/>
        </authorList>
    </citation>
    <scope>NUCLEOTIDE SEQUENCE [LARGE SCALE GENOMIC DNA]</scope>
    <source>
        <strain evidence="7">Mob M</strain>
    </source>
</reference>
<dbReference type="GO" id="GO:0008270">
    <property type="term" value="F:zinc ion binding"/>
    <property type="evidence" value="ECO:0007669"/>
    <property type="project" value="UniProtKB-KW"/>
</dbReference>
<accession>A0A1I4PIE1</accession>
<evidence type="ECO:0000256" key="1">
    <source>
        <dbReference type="ARBA" id="ARBA00022723"/>
    </source>
</evidence>
<dbReference type="Gene3D" id="3.30.1330.130">
    <property type="match status" value="1"/>
</dbReference>
<feature type="domain" description="Formylmethanofuran dehydrogenase subunit E" evidence="5">
    <location>
        <begin position="34"/>
        <end position="172"/>
    </location>
</feature>
<keyword evidence="3" id="KW-0862">Zinc</keyword>
<keyword evidence="1" id="KW-0479">Metal-binding</keyword>
<name>A0A1I4PIE1_9EURY</name>
<keyword evidence="7" id="KW-1185">Reference proteome</keyword>
<dbReference type="InterPro" id="IPR000962">
    <property type="entry name" value="Znf_DskA_TraR"/>
</dbReference>
<feature type="domain" description="Zinc finger DksA/TraR C4-type" evidence="4">
    <location>
        <begin position="185"/>
        <end position="222"/>
    </location>
</feature>
<evidence type="ECO:0000256" key="3">
    <source>
        <dbReference type="ARBA" id="ARBA00022833"/>
    </source>
</evidence>
<dbReference type="PANTHER" id="PTHR39418">
    <property type="entry name" value="DEHYDROGENASE-RELATED"/>
    <property type="match status" value="1"/>
</dbReference>
<evidence type="ECO:0000256" key="2">
    <source>
        <dbReference type="ARBA" id="ARBA00022771"/>
    </source>
</evidence>